<sequence length="103" mass="11434">MQLRLLGVFSSFFPHFDLNEGEYGDHDQNCIGDSGCVPELRIVHERKIVDVLADGECCDTRSPIGDVTHLIKELQGSVCGHDGSQEDYRLEQGNRDLEELGTG</sequence>
<accession>A0A645H9V8</accession>
<evidence type="ECO:0000313" key="1">
    <source>
        <dbReference type="EMBL" id="MPN35162.1"/>
    </source>
</evidence>
<comment type="caution">
    <text evidence="1">The sequence shown here is derived from an EMBL/GenBank/DDBJ whole genome shotgun (WGS) entry which is preliminary data.</text>
</comment>
<name>A0A645H9V8_9ZZZZ</name>
<dbReference type="AlphaFoldDB" id="A0A645H9V8"/>
<dbReference type="EMBL" id="VSSQ01088571">
    <property type="protein sequence ID" value="MPN35162.1"/>
    <property type="molecule type" value="Genomic_DNA"/>
</dbReference>
<gene>
    <name evidence="1" type="ORF">SDC9_182657</name>
</gene>
<organism evidence="1">
    <name type="scientific">bioreactor metagenome</name>
    <dbReference type="NCBI Taxonomy" id="1076179"/>
    <lineage>
        <taxon>unclassified sequences</taxon>
        <taxon>metagenomes</taxon>
        <taxon>ecological metagenomes</taxon>
    </lineage>
</organism>
<proteinExistence type="predicted"/>
<reference evidence="1" key="1">
    <citation type="submission" date="2019-08" db="EMBL/GenBank/DDBJ databases">
        <authorList>
            <person name="Kucharzyk K."/>
            <person name="Murdoch R.W."/>
            <person name="Higgins S."/>
            <person name="Loffler F."/>
        </authorList>
    </citation>
    <scope>NUCLEOTIDE SEQUENCE</scope>
</reference>
<protein>
    <submittedName>
        <fullName evidence="1">Uncharacterized protein</fullName>
    </submittedName>
</protein>